<protein>
    <recommendedName>
        <fullName evidence="3">AAA+ ATPase domain-containing protein</fullName>
    </recommendedName>
</protein>
<keyword evidence="2" id="KW-1185">Reference proteome</keyword>
<dbReference type="OrthoDB" id="261128at2"/>
<dbReference type="EMBL" id="CP042914">
    <property type="protein sequence ID" value="QEG39762.1"/>
    <property type="molecule type" value="Genomic_DNA"/>
</dbReference>
<dbReference type="Proteomes" id="UP000325286">
    <property type="component" value="Chromosome"/>
</dbReference>
<reference evidence="1 2" key="1">
    <citation type="submission" date="2019-08" db="EMBL/GenBank/DDBJ databases">
        <title>Deep-cultivation of Planctomycetes and their phenomic and genomic characterization uncovers novel biology.</title>
        <authorList>
            <person name="Wiegand S."/>
            <person name="Jogler M."/>
            <person name="Boedeker C."/>
            <person name="Pinto D."/>
            <person name="Vollmers J."/>
            <person name="Rivas-Marin E."/>
            <person name="Kohn T."/>
            <person name="Peeters S.H."/>
            <person name="Heuer A."/>
            <person name="Rast P."/>
            <person name="Oberbeckmann S."/>
            <person name="Bunk B."/>
            <person name="Jeske O."/>
            <person name="Meyerdierks A."/>
            <person name="Storesund J.E."/>
            <person name="Kallscheuer N."/>
            <person name="Luecker S."/>
            <person name="Lage O.M."/>
            <person name="Pohl T."/>
            <person name="Merkel B.J."/>
            <person name="Hornburger P."/>
            <person name="Mueller R.-W."/>
            <person name="Bruemmer F."/>
            <person name="Labrenz M."/>
            <person name="Spormann A.M."/>
            <person name="Op den Camp H."/>
            <person name="Overmann J."/>
            <person name="Amann R."/>
            <person name="Jetten M.S.M."/>
            <person name="Mascher T."/>
            <person name="Medema M.H."/>
            <person name="Devos D.P."/>
            <person name="Kaster A.-K."/>
            <person name="Ovreas L."/>
            <person name="Rohde M."/>
            <person name="Galperin M.Y."/>
            <person name="Jogler C."/>
        </authorList>
    </citation>
    <scope>NUCLEOTIDE SEQUENCE [LARGE SCALE GENOMIC DNA]</scope>
    <source>
        <strain evidence="1 2">UC8</strain>
    </source>
</reference>
<dbReference type="InterPro" id="IPR027417">
    <property type="entry name" value="P-loop_NTPase"/>
</dbReference>
<name>A0A5B9QPD6_9BACT</name>
<evidence type="ECO:0000313" key="2">
    <source>
        <dbReference type="Proteomes" id="UP000325286"/>
    </source>
</evidence>
<dbReference type="SUPFAM" id="SSF52540">
    <property type="entry name" value="P-loop containing nucleoside triphosphate hydrolases"/>
    <property type="match status" value="1"/>
</dbReference>
<sequence>MRPSAAGQWLPFAALNLRSNPFGELTREDRAALAVVDAARWLPQVAAADQALQFIGDCGRGKSTHLLALERLLPGSAYVYLPEDGPLPAIPRGTPLLVDEAQRLPCRARREAFRRGVALILGTHVDLARVLRRYGYTVSTVHVDQLVDANHLVAVFNRRLEAVRLDADRPVPRITLDDATYLHKRFGTDIRAMESYLYERVQRHSGDPSGKVQFID</sequence>
<proteinExistence type="predicted"/>
<gene>
    <name evidence="1" type="ORF">UC8_17600</name>
</gene>
<dbReference type="AlphaFoldDB" id="A0A5B9QPD6"/>
<organism evidence="1 2">
    <name type="scientific">Roseimaritima ulvae</name>
    <dbReference type="NCBI Taxonomy" id="980254"/>
    <lineage>
        <taxon>Bacteria</taxon>
        <taxon>Pseudomonadati</taxon>
        <taxon>Planctomycetota</taxon>
        <taxon>Planctomycetia</taxon>
        <taxon>Pirellulales</taxon>
        <taxon>Pirellulaceae</taxon>
        <taxon>Roseimaritima</taxon>
    </lineage>
</organism>
<dbReference type="RefSeq" id="WP_068134335.1">
    <property type="nucleotide sequence ID" value="NZ_CP042914.1"/>
</dbReference>
<evidence type="ECO:0000313" key="1">
    <source>
        <dbReference type="EMBL" id="QEG39762.1"/>
    </source>
</evidence>
<accession>A0A5B9QPD6</accession>
<dbReference type="KEGG" id="rul:UC8_17600"/>
<evidence type="ECO:0008006" key="3">
    <source>
        <dbReference type="Google" id="ProtNLM"/>
    </source>
</evidence>